<sequence length="280" mass="31663">MKYLYTLLLLHFCLGGFSQTPATFYFDMYMNVVQKHDAIIFGTGEWKDSLYAVICHYIKGHKPAGIFHYTDATLSIRQGPYEYDGEYEGIQTKGMYSKGDRDGLWLTRYGDGRLDDSTFFDKGTAITSVHYYYYPDKHLELLTEDDVIDRKFYALGYTKGGQLFSVDSTEEDYTNVSFAEDTVAQFPGGPAGWTRYITRQIQAHIDELTDKDYGTVLLRFFIDTSGNISNVRALTMGGSVLAAIGIEAVQKGPAWIPARQKGKNVKAFRIQPITLTNPDK</sequence>
<evidence type="ECO:0000313" key="3">
    <source>
        <dbReference type="Proteomes" id="UP000326903"/>
    </source>
</evidence>
<feature type="signal peptide" evidence="1">
    <location>
        <begin position="1"/>
        <end position="22"/>
    </location>
</feature>
<proteinExistence type="predicted"/>
<dbReference type="RefSeq" id="WP_150414273.1">
    <property type="nucleotide sequence ID" value="NZ_VYQF01000001.1"/>
</dbReference>
<keyword evidence="3" id="KW-1185">Reference proteome</keyword>
<dbReference type="Proteomes" id="UP000326903">
    <property type="component" value="Unassembled WGS sequence"/>
</dbReference>
<name>A0A5J5IQ54_9BACT</name>
<evidence type="ECO:0000256" key="1">
    <source>
        <dbReference type="SAM" id="SignalP"/>
    </source>
</evidence>
<evidence type="ECO:0008006" key="4">
    <source>
        <dbReference type="Google" id="ProtNLM"/>
    </source>
</evidence>
<keyword evidence="1" id="KW-0732">Signal</keyword>
<evidence type="ECO:0000313" key="2">
    <source>
        <dbReference type="EMBL" id="KAA9042144.1"/>
    </source>
</evidence>
<dbReference type="AlphaFoldDB" id="A0A5J5IQ54"/>
<organism evidence="2 3">
    <name type="scientific">Ginsengibacter hankyongi</name>
    <dbReference type="NCBI Taxonomy" id="2607284"/>
    <lineage>
        <taxon>Bacteria</taxon>
        <taxon>Pseudomonadati</taxon>
        <taxon>Bacteroidota</taxon>
        <taxon>Chitinophagia</taxon>
        <taxon>Chitinophagales</taxon>
        <taxon>Chitinophagaceae</taxon>
        <taxon>Ginsengibacter</taxon>
    </lineage>
</organism>
<dbReference type="EMBL" id="VYQF01000001">
    <property type="protein sequence ID" value="KAA9042144.1"/>
    <property type="molecule type" value="Genomic_DNA"/>
</dbReference>
<reference evidence="2 3" key="1">
    <citation type="submission" date="2019-09" db="EMBL/GenBank/DDBJ databases">
        <title>Draft genome sequence of Ginsengibacter sp. BR5-29.</title>
        <authorList>
            <person name="Im W.-T."/>
        </authorList>
    </citation>
    <scope>NUCLEOTIDE SEQUENCE [LARGE SCALE GENOMIC DNA]</scope>
    <source>
        <strain evidence="2 3">BR5-29</strain>
    </source>
</reference>
<gene>
    <name evidence="2" type="ORF">FW778_09045</name>
</gene>
<protein>
    <recommendedName>
        <fullName evidence="4">TonB C-terminal domain-containing protein</fullName>
    </recommendedName>
</protein>
<dbReference type="Gene3D" id="3.30.1150.10">
    <property type="match status" value="1"/>
</dbReference>
<feature type="chain" id="PRO_5023890256" description="TonB C-terminal domain-containing protein" evidence="1">
    <location>
        <begin position="23"/>
        <end position="280"/>
    </location>
</feature>
<comment type="caution">
    <text evidence="2">The sequence shown here is derived from an EMBL/GenBank/DDBJ whole genome shotgun (WGS) entry which is preliminary data.</text>
</comment>
<dbReference type="SUPFAM" id="SSF74653">
    <property type="entry name" value="TolA/TonB C-terminal domain"/>
    <property type="match status" value="1"/>
</dbReference>
<accession>A0A5J5IQ54</accession>